<geneLocation type="nucleomorph" evidence="1"/>
<organism evidence="1 2">
    <name type="scientific">Bigelowiella natans</name>
    <name type="common">Pedinomonas minutissima</name>
    <name type="synonym">Chlorarachnion sp. (strain CCMP621)</name>
    <dbReference type="NCBI Taxonomy" id="227086"/>
    <lineage>
        <taxon>Eukaryota</taxon>
        <taxon>Sar</taxon>
        <taxon>Rhizaria</taxon>
        <taxon>Cercozoa</taxon>
        <taxon>Chlorarachniophyceae</taxon>
        <taxon>Bigelowiella</taxon>
    </lineage>
</organism>
<keyword evidence="1" id="KW-0542">Nucleomorph</keyword>
<dbReference type="AlphaFoldDB" id="Q3LWK9"/>
<dbReference type="GeneID" id="5788350"/>
<name>Q3LWK9_BIGNA</name>
<evidence type="ECO:0000313" key="1">
    <source>
        <dbReference type="EMBL" id="ABA27156.1"/>
    </source>
</evidence>
<dbReference type="EMBL" id="DQ158856">
    <property type="protein sequence ID" value="ABA27156.1"/>
    <property type="molecule type" value="Genomic_DNA"/>
</dbReference>
<evidence type="ECO:0000313" key="2">
    <source>
        <dbReference type="Proteomes" id="UP000243425"/>
    </source>
</evidence>
<sequence>MASTFTSNQLDNKHYQINKSILKKLLNKYQQKIKNIKYQLQLKSMLNLRNESLRKTKIKKMKKSLIYYYDLIKVCIKLFNLREHFIQDKNVRVKIFYPNKCSKKFKNKMKYLLTISEC</sequence>
<dbReference type="RefSeq" id="XP_001712768.1">
    <property type="nucleotide sequence ID" value="XM_001712716.1"/>
</dbReference>
<accession>Q3LWK9</accession>
<proteinExistence type="predicted"/>
<protein>
    <submittedName>
        <fullName evidence="1">Uncharacterized protein</fullName>
    </submittedName>
</protein>
<reference evidence="1 2" key="1">
    <citation type="journal article" date="2006" name="Proc. Natl. Acad. Sci. U.S.A.">
        <title>Complete nucleotide sequence of the chlorarachniophyte nucleomorph: nature's smallest nucleus.</title>
        <authorList>
            <person name="Gilson P.R."/>
            <person name="Su V."/>
            <person name="Slamovits C.H."/>
            <person name="Reith M.E."/>
            <person name="Keeling P.J."/>
            <person name="McFadden G.I."/>
        </authorList>
    </citation>
    <scope>NUCLEOTIDE SEQUENCE [LARGE SCALE GENOMIC DNA]</scope>
    <source>
        <strain evidence="2">CCMP621</strain>
    </source>
</reference>
<dbReference type="Proteomes" id="UP000243425">
    <property type="component" value="Nucleomorph 1"/>
</dbReference>